<reference evidence="2" key="1">
    <citation type="journal article" date="2019" name="Int. J. Syst. Evol. Microbiol.">
        <title>The Global Catalogue of Microorganisms (GCM) 10K type strain sequencing project: providing services to taxonomists for standard genome sequencing and annotation.</title>
        <authorList>
            <consortium name="The Broad Institute Genomics Platform"/>
            <consortium name="The Broad Institute Genome Sequencing Center for Infectious Disease"/>
            <person name="Wu L."/>
            <person name="Ma J."/>
        </authorList>
    </citation>
    <scope>NUCLEOTIDE SEQUENCE [LARGE SCALE GENOMIC DNA]</scope>
    <source>
        <strain evidence="2">JCM 17551</strain>
    </source>
</reference>
<dbReference type="EMBL" id="BAABBN010000007">
    <property type="protein sequence ID" value="GAA3928124.1"/>
    <property type="molecule type" value="Genomic_DNA"/>
</dbReference>
<evidence type="ECO:0000313" key="1">
    <source>
        <dbReference type="EMBL" id="GAA3928124.1"/>
    </source>
</evidence>
<protein>
    <submittedName>
        <fullName evidence="1">Uncharacterized protein</fullName>
    </submittedName>
</protein>
<evidence type="ECO:0000313" key="2">
    <source>
        <dbReference type="Proteomes" id="UP001501565"/>
    </source>
</evidence>
<dbReference type="RefSeq" id="WP_344798946.1">
    <property type="nucleotide sequence ID" value="NZ_BAABBN010000007.1"/>
</dbReference>
<sequence>MNKLEGLKVSLVDENYIEDLKFSGTNVIATIGVKGGAICAPILSLVINTPTSVTLKAPDFSIEWREIDIGSDYISVVRNGLQTKYKIVSSYTQNIS</sequence>
<organism evidence="1 2">
    <name type="scientific">Litoribacillus peritrichatus</name>
    <dbReference type="NCBI Taxonomy" id="718191"/>
    <lineage>
        <taxon>Bacteria</taxon>
        <taxon>Pseudomonadati</taxon>
        <taxon>Pseudomonadota</taxon>
        <taxon>Gammaproteobacteria</taxon>
        <taxon>Oceanospirillales</taxon>
        <taxon>Oceanospirillaceae</taxon>
        <taxon>Litoribacillus</taxon>
    </lineage>
</organism>
<comment type="caution">
    <text evidence="1">The sequence shown here is derived from an EMBL/GenBank/DDBJ whole genome shotgun (WGS) entry which is preliminary data.</text>
</comment>
<proteinExistence type="predicted"/>
<accession>A0ABP7MTA1</accession>
<dbReference type="Proteomes" id="UP001501565">
    <property type="component" value="Unassembled WGS sequence"/>
</dbReference>
<name>A0ABP7MTA1_9GAMM</name>
<gene>
    <name evidence="1" type="ORF">GCM10022277_25780</name>
</gene>
<keyword evidence="2" id="KW-1185">Reference proteome</keyword>